<keyword evidence="9" id="KW-1185">Reference proteome</keyword>
<dbReference type="RefSeq" id="WP_322855550.1">
    <property type="nucleotide sequence ID" value="NZ_JAYDCJ010000003.1"/>
</dbReference>
<keyword evidence="5" id="KW-0408">Iron</keyword>
<dbReference type="InterPro" id="IPR001663">
    <property type="entry name" value="Rng_hydr_dOase-A"/>
</dbReference>
<proteinExistence type="predicted"/>
<evidence type="ECO:0000256" key="6">
    <source>
        <dbReference type="ARBA" id="ARBA00023014"/>
    </source>
</evidence>
<dbReference type="PANTHER" id="PTHR43756">
    <property type="entry name" value="CHOLINE MONOOXYGENASE, CHLOROPLASTIC"/>
    <property type="match status" value="1"/>
</dbReference>
<accession>A0ABU5NZ54</accession>
<dbReference type="SUPFAM" id="SSF55961">
    <property type="entry name" value="Bet v1-like"/>
    <property type="match status" value="1"/>
</dbReference>
<dbReference type="EMBL" id="JAYDCJ010000003">
    <property type="protein sequence ID" value="MEA1081073.1"/>
    <property type="molecule type" value="Genomic_DNA"/>
</dbReference>
<dbReference type="Pfam" id="PF00355">
    <property type="entry name" value="Rieske"/>
    <property type="match status" value="1"/>
</dbReference>
<evidence type="ECO:0000259" key="7">
    <source>
        <dbReference type="PROSITE" id="PS51296"/>
    </source>
</evidence>
<gene>
    <name evidence="8" type="ORF">U5822_10355</name>
</gene>
<name>A0ABU5NZ54_9GAMM</name>
<keyword evidence="6" id="KW-0411">Iron-sulfur</keyword>
<dbReference type="PROSITE" id="PS51296">
    <property type="entry name" value="RIESKE"/>
    <property type="match status" value="1"/>
</dbReference>
<dbReference type="CDD" id="cd08887">
    <property type="entry name" value="RHO_alpha_C_3"/>
    <property type="match status" value="1"/>
</dbReference>
<dbReference type="SUPFAM" id="SSF50022">
    <property type="entry name" value="ISP domain"/>
    <property type="match status" value="1"/>
</dbReference>
<keyword evidence="3" id="KW-0479">Metal-binding</keyword>
<keyword evidence="2" id="KW-0001">2Fe-2S</keyword>
<dbReference type="PANTHER" id="PTHR43756:SF5">
    <property type="entry name" value="CHOLINE MONOOXYGENASE, CHLOROPLASTIC"/>
    <property type="match status" value="1"/>
</dbReference>
<dbReference type="InterPro" id="IPR015879">
    <property type="entry name" value="Ring_hydroxy_dOase_asu_C_dom"/>
</dbReference>
<dbReference type="PRINTS" id="PR00090">
    <property type="entry name" value="RNGDIOXGNASE"/>
</dbReference>
<feature type="domain" description="Rieske" evidence="7">
    <location>
        <begin position="55"/>
        <end position="163"/>
    </location>
</feature>
<dbReference type="Gene3D" id="3.90.380.10">
    <property type="entry name" value="Naphthalene 1,2-dioxygenase Alpha Subunit, Chain A, domain 1"/>
    <property type="match status" value="2"/>
</dbReference>
<sequence length="378" mass="42972">MKRATEIELAEEILDLQERKVPFLDDAVTSSPVEHYCDPHRLELEREKLFRSIPQPVVHSSELPTPGSFLRRDFAGLPLLFTRDEDGQVHTFINVCRHRGSRLVQDHEGCKQRFTCPYHAWTWNNRGELTGMPHGELGFPELDRSALGLKRLGCSERHGFIWVLANTDQAPDVDTTLAGLAEDFEWFDAASHVVQHSDVEVRSVNWKILVEGGIEAYHFRVTHRKTIAPYFNDNLSTYRQFGPHLRSVLSKRSIAELRDQPTDQWRLRDHSQVLYTLMASSQFLVQSDHIAWITVDPLTPSSSRIRISTLVPADLVATEEDRAHWAKNHAITVQTLAEDFDIGEGIQAGLTTGANDTLTFGRFEGALNAFNTSVRERL</sequence>
<evidence type="ECO:0000256" key="4">
    <source>
        <dbReference type="ARBA" id="ARBA00023002"/>
    </source>
</evidence>
<dbReference type="Proteomes" id="UP001305746">
    <property type="component" value="Unassembled WGS sequence"/>
</dbReference>
<protein>
    <submittedName>
        <fullName evidence="8">SRPBCC family protein</fullName>
    </submittedName>
</protein>
<keyword evidence="4" id="KW-0560">Oxidoreductase</keyword>
<comment type="caution">
    <text evidence="8">The sequence shown here is derived from an EMBL/GenBank/DDBJ whole genome shotgun (WGS) entry which is preliminary data.</text>
</comment>
<comment type="cofactor">
    <cofactor evidence="1">
        <name>Fe cation</name>
        <dbReference type="ChEBI" id="CHEBI:24875"/>
    </cofactor>
</comment>
<evidence type="ECO:0000256" key="3">
    <source>
        <dbReference type="ARBA" id="ARBA00022723"/>
    </source>
</evidence>
<dbReference type="Gene3D" id="2.102.10.10">
    <property type="entry name" value="Rieske [2Fe-2S] iron-sulphur domain"/>
    <property type="match status" value="1"/>
</dbReference>
<organism evidence="8 9">
    <name type="scientific">Marinobacter qingdaonensis</name>
    <dbReference type="NCBI Taxonomy" id="3108486"/>
    <lineage>
        <taxon>Bacteria</taxon>
        <taxon>Pseudomonadati</taxon>
        <taxon>Pseudomonadota</taxon>
        <taxon>Gammaproteobacteria</taxon>
        <taxon>Pseudomonadales</taxon>
        <taxon>Marinobacteraceae</taxon>
        <taxon>Marinobacter</taxon>
    </lineage>
</organism>
<evidence type="ECO:0000256" key="5">
    <source>
        <dbReference type="ARBA" id="ARBA00023004"/>
    </source>
</evidence>
<evidence type="ECO:0000313" key="9">
    <source>
        <dbReference type="Proteomes" id="UP001305746"/>
    </source>
</evidence>
<reference evidence="8 9" key="1">
    <citation type="submission" date="2023-12" db="EMBL/GenBank/DDBJ databases">
        <title>Marinobacter qingdaonensis sp. nov., isolated from the intertidal sediment of Qingdao, PR China.</title>
        <authorList>
            <person name="Li Y."/>
        </authorList>
    </citation>
    <scope>NUCLEOTIDE SEQUENCE [LARGE SCALE GENOMIC DNA]</scope>
    <source>
        <strain evidence="8 9">ASW11-75</strain>
    </source>
</reference>
<evidence type="ECO:0000313" key="8">
    <source>
        <dbReference type="EMBL" id="MEA1081073.1"/>
    </source>
</evidence>
<dbReference type="CDD" id="cd03469">
    <property type="entry name" value="Rieske_RO_Alpha_N"/>
    <property type="match status" value="1"/>
</dbReference>
<evidence type="ECO:0000256" key="2">
    <source>
        <dbReference type="ARBA" id="ARBA00022714"/>
    </source>
</evidence>
<dbReference type="InterPro" id="IPR036922">
    <property type="entry name" value="Rieske_2Fe-2S_sf"/>
</dbReference>
<dbReference type="InterPro" id="IPR017941">
    <property type="entry name" value="Rieske_2Fe-2S"/>
</dbReference>
<evidence type="ECO:0000256" key="1">
    <source>
        <dbReference type="ARBA" id="ARBA00001962"/>
    </source>
</evidence>
<dbReference type="Pfam" id="PF00848">
    <property type="entry name" value="Ring_hydroxyl_A"/>
    <property type="match status" value="1"/>
</dbReference>